<comment type="caution">
    <text evidence="5">The sequence shown here is derived from an EMBL/GenBank/DDBJ whole genome shotgun (WGS) entry which is preliminary data.</text>
</comment>
<evidence type="ECO:0000313" key="14">
    <source>
        <dbReference type="Proteomes" id="UP000470777"/>
    </source>
</evidence>
<dbReference type="Proteomes" id="UP000261003">
    <property type="component" value="Unassembled WGS sequence"/>
</dbReference>
<gene>
    <name evidence="8" type="ORF">DWY53_16625</name>
    <name evidence="7" type="ORF">DXC16_19875</name>
    <name evidence="3" type="ORF">GAY12_18435</name>
    <name evidence="6" type="ORF">GAY17_18980</name>
    <name evidence="2" type="ORF">GAY79_13425</name>
    <name evidence="4" type="ORF">GAZ76_19440</name>
    <name evidence="5" type="ORF">GAZ92_19425</name>
</gene>
<dbReference type="Proteomes" id="UP000266497">
    <property type="component" value="Unassembled WGS sequence"/>
</dbReference>
<accession>A0A1H7QED5</accession>
<dbReference type="EMBL" id="QRUD01000053">
    <property type="protein sequence ID" value="RGR36016.1"/>
    <property type="molecule type" value="Genomic_DNA"/>
</dbReference>
<evidence type="ECO:0000313" key="12">
    <source>
        <dbReference type="Proteomes" id="UP000437431"/>
    </source>
</evidence>
<evidence type="ECO:0000313" key="5">
    <source>
        <dbReference type="EMBL" id="KAB6687794.1"/>
    </source>
</evidence>
<feature type="compositionally biased region" description="Polar residues" evidence="1">
    <location>
        <begin position="37"/>
        <end position="47"/>
    </location>
</feature>
<dbReference type="Proteomes" id="UP000462015">
    <property type="component" value="Unassembled WGS sequence"/>
</dbReference>
<evidence type="ECO:0000313" key="15">
    <source>
        <dbReference type="Proteomes" id="UP000470952"/>
    </source>
</evidence>
<evidence type="ECO:0000313" key="4">
    <source>
        <dbReference type="EMBL" id="KAB6656257.1"/>
    </source>
</evidence>
<evidence type="ECO:0000313" key="6">
    <source>
        <dbReference type="EMBL" id="KAB6697077.1"/>
    </source>
</evidence>
<dbReference type="EMBL" id="WDAY01000030">
    <property type="protein sequence ID" value="KAB6559139.1"/>
    <property type="molecule type" value="Genomic_DNA"/>
</dbReference>
<dbReference type="EMBL" id="WDAL01000043">
    <property type="protein sequence ID" value="KAB6631778.1"/>
    <property type="molecule type" value="Genomic_DNA"/>
</dbReference>
<evidence type="ECO:0000313" key="10">
    <source>
        <dbReference type="Proteomes" id="UP000266497"/>
    </source>
</evidence>
<dbReference type="Proteomes" id="UP000437380">
    <property type="component" value="Unassembled WGS sequence"/>
</dbReference>
<reference evidence="9 10" key="1">
    <citation type="submission" date="2018-08" db="EMBL/GenBank/DDBJ databases">
        <title>A genome reference for cultivated species of the human gut microbiota.</title>
        <authorList>
            <person name="Zou Y."/>
            <person name="Xue W."/>
            <person name="Luo G."/>
        </authorList>
    </citation>
    <scope>NUCLEOTIDE SEQUENCE [LARGE SCALE GENOMIC DNA]</scope>
    <source>
        <strain evidence="8 10">AF25-30LB</strain>
        <strain evidence="7 9">OM08-13BH</strain>
    </source>
</reference>
<organism evidence="5 14">
    <name type="scientific">Phocaeicola vulgatus</name>
    <name type="common">Bacteroides vulgatus</name>
    <dbReference type="NCBI Taxonomy" id="821"/>
    <lineage>
        <taxon>Bacteria</taxon>
        <taxon>Pseudomonadati</taxon>
        <taxon>Bacteroidota</taxon>
        <taxon>Bacteroidia</taxon>
        <taxon>Bacteroidales</taxon>
        <taxon>Bacteroidaceae</taxon>
        <taxon>Phocaeicola</taxon>
    </lineage>
</organism>
<evidence type="ECO:0000313" key="8">
    <source>
        <dbReference type="EMBL" id="RGR36016.1"/>
    </source>
</evidence>
<dbReference type="RefSeq" id="WP_074784006.1">
    <property type="nucleotide sequence ID" value="NZ_CAJTAS010000040.1"/>
</dbReference>
<dbReference type="Proteomes" id="UP000470952">
    <property type="component" value="Unassembled WGS sequence"/>
</dbReference>
<dbReference type="EMBL" id="WDAG01000030">
    <property type="protein sequence ID" value="KAB6656257.1"/>
    <property type="molecule type" value="Genomic_DNA"/>
</dbReference>
<evidence type="ECO:0000313" key="7">
    <source>
        <dbReference type="EMBL" id="RGM39626.1"/>
    </source>
</evidence>
<dbReference type="AlphaFoldDB" id="A0A1H7QED5"/>
<evidence type="ECO:0000256" key="1">
    <source>
        <dbReference type="SAM" id="MobiDB-lite"/>
    </source>
</evidence>
<evidence type="ECO:0000313" key="11">
    <source>
        <dbReference type="Proteomes" id="UP000437380"/>
    </source>
</evidence>
<dbReference type="EMBL" id="WCZY01000034">
    <property type="protein sequence ID" value="KAB6687794.1"/>
    <property type="molecule type" value="Genomic_DNA"/>
</dbReference>
<name>A0A1H7QED5_PHOVU</name>
<evidence type="ECO:0000313" key="2">
    <source>
        <dbReference type="EMBL" id="KAB6559139.1"/>
    </source>
</evidence>
<dbReference type="EMBL" id="WCZV01000031">
    <property type="protein sequence ID" value="KAB6697077.1"/>
    <property type="molecule type" value="Genomic_DNA"/>
</dbReference>
<reference evidence="11 12" key="2">
    <citation type="journal article" date="2019" name="Nat. Med.">
        <title>A library of human gut bacterial isolates paired with longitudinal multiomics data enables mechanistic microbiome research.</title>
        <authorList>
            <person name="Poyet M."/>
            <person name="Groussin M."/>
            <person name="Gibbons S.M."/>
            <person name="Avila-Pacheco J."/>
            <person name="Jiang X."/>
            <person name="Kearney S.M."/>
            <person name="Perrotta A.R."/>
            <person name="Berdy B."/>
            <person name="Zhao S."/>
            <person name="Lieberman T.D."/>
            <person name="Swanson P.K."/>
            <person name="Smith M."/>
            <person name="Roesemann S."/>
            <person name="Alexander J.E."/>
            <person name="Rich S.A."/>
            <person name="Livny J."/>
            <person name="Vlamakis H."/>
            <person name="Clish C."/>
            <person name="Bullock K."/>
            <person name="Deik A."/>
            <person name="Scott J."/>
            <person name="Pierce K.A."/>
            <person name="Xavier R.J."/>
            <person name="Alm E.J."/>
        </authorList>
    </citation>
    <scope>NUCLEOTIDE SEQUENCE [LARGE SCALE GENOMIC DNA]</scope>
    <source>
        <strain evidence="2 12">BIOML-A111</strain>
        <strain evidence="6 11">BIOML-A82</strain>
        <strain evidence="5 14">BIOML-A85</strain>
        <strain evidence="4 15">BIOML-A93</strain>
        <strain evidence="3 13">BIOML-A98</strain>
    </source>
</reference>
<evidence type="ECO:0000313" key="13">
    <source>
        <dbReference type="Proteomes" id="UP000462015"/>
    </source>
</evidence>
<dbReference type="Proteomes" id="UP000437431">
    <property type="component" value="Unassembled WGS sequence"/>
</dbReference>
<sequence length="114" mass="13051">MARKNMDILVGNILGDATIQPQEKNDKTNVTSKEKQNTPQSPKNNKASPKEDQWQHFSFICSTELVVKVQAIAHKEGFTIRSFMEYVMKQGVDAYESKYGKVKKIRTKDIKDVM</sequence>
<feature type="region of interest" description="Disordered" evidence="1">
    <location>
        <begin position="19"/>
        <end position="51"/>
    </location>
</feature>
<dbReference type="EMBL" id="QSTG01000047">
    <property type="protein sequence ID" value="RGM39626.1"/>
    <property type="molecule type" value="Genomic_DNA"/>
</dbReference>
<feature type="compositionally biased region" description="Basic and acidic residues" evidence="1">
    <location>
        <begin position="23"/>
        <end position="36"/>
    </location>
</feature>
<proteinExistence type="predicted"/>
<evidence type="ECO:0000313" key="9">
    <source>
        <dbReference type="Proteomes" id="UP000261003"/>
    </source>
</evidence>
<protein>
    <submittedName>
        <fullName evidence="5">Uncharacterized protein</fullName>
    </submittedName>
</protein>
<dbReference type="Proteomes" id="UP000470777">
    <property type="component" value="Unassembled WGS sequence"/>
</dbReference>
<evidence type="ECO:0000313" key="3">
    <source>
        <dbReference type="EMBL" id="KAB6631778.1"/>
    </source>
</evidence>